<evidence type="ECO:0000256" key="1">
    <source>
        <dbReference type="ARBA" id="ARBA00001933"/>
    </source>
</evidence>
<feature type="non-terminal residue" evidence="3">
    <location>
        <position position="121"/>
    </location>
</feature>
<dbReference type="InterPro" id="IPR036052">
    <property type="entry name" value="TrpB-like_PALP_sf"/>
</dbReference>
<evidence type="ECO:0000313" key="3">
    <source>
        <dbReference type="EMBL" id="GAG84287.1"/>
    </source>
</evidence>
<comment type="caution">
    <text evidence="3">The sequence shown here is derived from an EMBL/GenBank/DDBJ whole genome shotgun (WGS) entry which is preliminary data.</text>
</comment>
<sequence>MVKMAQTKFLLDEEEIPKAWYNIQADLPTPLDPVINPATKEPIKPEDLAPIFPMELIKQEASQERWIQIPEEVRDVYRLWRPTPLYRAVRLEKALKTPAKIYYKWEGVSPPGSHKPNTAVA</sequence>
<name>X1BT18_9ZZZZ</name>
<dbReference type="PANTHER" id="PTHR48077">
    <property type="entry name" value="TRYPTOPHAN SYNTHASE-RELATED"/>
    <property type="match status" value="1"/>
</dbReference>
<dbReference type="Gene3D" id="3.40.50.1100">
    <property type="match status" value="1"/>
</dbReference>
<dbReference type="SUPFAM" id="SSF53686">
    <property type="entry name" value="Tryptophan synthase beta subunit-like PLP-dependent enzymes"/>
    <property type="match status" value="1"/>
</dbReference>
<accession>X1BT18</accession>
<dbReference type="GO" id="GO:0005737">
    <property type="term" value="C:cytoplasm"/>
    <property type="evidence" value="ECO:0007669"/>
    <property type="project" value="TreeGrafter"/>
</dbReference>
<organism evidence="3">
    <name type="scientific">marine sediment metagenome</name>
    <dbReference type="NCBI Taxonomy" id="412755"/>
    <lineage>
        <taxon>unclassified sequences</taxon>
        <taxon>metagenomes</taxon>
        <taxon>ecological metagenomes</taxon>
    </lineage>
</organism>
<keyword evidence="2" id="KW-0663">Pyridoxal phosphate</keyword>
<reference evidence="3" key="1">
    <citation type="journal article" date="2014" name="Front. Microbiol.">
        <title>High frequency of phylogenetically diverse reductive dehalogenase-homologous genes in deep subseafloor sedimentary metagenomes.</title>
        <authorList>
            <person name="Kawai M."/>
            <person name="Futagami T."/>
            <person name="Toyoda A."/>
            <person name="Takaki Y."/>
            <person name="Nishi S."/>
            <person name="Hori S."/>
            <person name="Arai W."/>
            <person name="Tsubouchi T."/>
            <person name="Morono Y."/>
            <person name="Uchiyama I."/>
            <person name="Ito T."/>
            <person name="Fujiyama A."/>
            <person name="Inagaki F."/>
            <person name="Takami H."/>
        </authorList>
    </citation>
    <scope>NUCLEOTIDE SEQUENCE</scope>
    <source>
        <strain evidence="3">Expedition CK06-06</strain>
    </source>
</reference>
<dbReference type="PANTHER" id="PTHR48077:SF6">
    <property type="entry name" value="TRYPTOPHAN SYNTHASE"/>
    <property type="match status" value="1"/>
</dbReference>
<dbReference type="GO" id="GO:0004834">
    <property type="term" value="F:tryptophan synthase activity"/>
    <property type="evidence" value="ECO:0007669"/>
    <property type="project" value="InterPro"/>
</dbReference>
<dbReference type="EMBL" id="BART01012704">
    <property type="protein sequence ID" value="GAG84287.1"/>
    <property type="molecule type" value="Genomic_DNA"/>
</dbReference>
<proteinExistence type="predicted"/>
<evidence type="ECO:0000256" key="2">
    <source>
        <dbReference type="ARBA" id="ARBA00022898"/>
    </source>
</evidence>
<gene>
    <name evidence="3" type="ORF">S01H4_26365</name>
</gene>
<evidence type="ECO:0008006" key="4">
    <source>
        <dbReference type="Google" id="ProtNLM"/>
    </source>
</evidence>
<dbReference type="AlphaFoldDB" id="X1BT18"/>
<dbReference type="InterPro" id="IPR023026">
    <property type="entry name" value="Trp_synth_beta/beta-like"/>
</dbReference>
<comment type="cofactor">
    <cofactor evidence="1">
        <name>pyridoxal 5'-phosphate</name>
        <dbReference type="ChEBI" id="CHEBI:597326"/>
    </cofactor>
</comment>
<dbReference type="GO" id="GO:0052684">
    <property type="term" value="F:L-serine hydro-lyase (adding indole, L-tryptophan-forming) activity"/>
    <property type="evidence" value="ECO:0007669"/>
    <property type="project" value="TreeGrafter"/>
</dbReference>
<protein>
    <recommendedName>
        <fullName evidence="4">Tryptophan synthase beta chain-like PALP domain-containing protein</fullName>
    </recommendedName>
</protein>